<evidence type="ECO:0000256" key="6">
    <source>
        <dbReference type="ARBA" id="ARBA00023043"/>
    </source>
</evidence>
<feature type="repeat" description="ANK" evidence="8">
    <location>
        <begin position="87"/>
        <end position="119"/>
    </location>
</feature>
<evidence type="ECO:0000313" key="9">
    <source>
        <dbReference type="EMBL" id="UYV61877.1"/>
    </source>
</evidence>
<keyword evidence="7" id="KW-0472">Membrane</keyword>
<dbReference type="InterPro" id="IPR036770">
    <property type="entry name" value="Ankyrin_rpt-contain_sf"/>
</dbReference>
<comment type="subcellular location">
    <subcellularLocation>
        <location evidence="1">Target cell membrane</location>
    </subcellularLocation>
</comment>
<proteinExistence type="predicted"/>
<dbReference type="SMART" id="SM00248">
    <property type="entry name" value="ANK"/>
    <property type="match status" value="5"/>
</dbReference>
<dbReference type="Proteomes" id="UP001235939">
    <property type="component" value="Chromosome 01"/>
</dbReference>
<dbReference type="PROSITE" id="PS50297">
    <property type="entry name" value="ANK_REP_REGION"/>
    <property type="match status" value="2"/>
</dbReference>
<dbReference type="PANTHER" id="PTHR24171">
    <property type="entry name" value="ANKYRIN REPEAT DOMAIN-CONTAINING PROTEIN 39-RELATED"/>
    <property type="match status" value="1"/>
</dbReference>
<dbReference type="PANTHER" id="PTHR24171:SF9">
    <property type="entry name" value="ANKYRIN REPEAT DOMAIN-CONTAINING PROTEIN 39"/>
    <property type="match status" value="1"/>
</dbReference>
<evidence type="ECO:0000256" key="5">
    <source>
        <dbReference type="ARBA" id="ARBA00023028"/>
    </source>
</evidence>
<reference evidence="9 10" key="1">
    <citation type="submission" date="2022-01" db="EMBL/GenBank/DDBJ databases">
        <title>A chromosomal length assembly of Cordylochernes scorpioides.</title>
        <authorList>
            <person name="Zeh D."/>
            <person name="Zeh J."/>
        </authorList>
    </citation>
    <scope>NUCLEOTIDE SEQUENCE [LARGE SCALE GENOMIC DNA]</scope>
    <source>
        <strain evidence="9">IN4F17</strain>
        <tissue evidence="9">Whole Body</tissue>
    </source>
</reference>
<name>A0ABY6K2J1_9ARAC</name>
<keyword evidence="3" id="KW-1052">Target cell membrane</keyword>
<keyword evidence="4" id="KW-0677">Repeat</keyword>
<dbReference type="SUPFAM" id="SSF48403">
    <property type="entry name" value="Ankyrin repeat"/>
    <property type="match status" value="1"/>
</dbReference>
<keyword evidence="6 8" id="KW-0040">ANK repeat</keyword>
<keyword evidence="10" id="KW-1185">Reference proteome</keyword>
<dbReference type="Gene3D" id="1.25.40.20">
    <property type="entry name" value="Ankyrin repeat-containing domain"/>
    <property type="match status" value="2"/>
</dbReference>
<dbReference type="PROSITE" id="PS50088">
    <property type="entry name" value="ANK_REPEAT"/>
    <property type="match status" value="2"/>
</dbReference>
<dbReference type="Pfam" id="PF12796">
    <property type="entry name" value="Ank_2"/>
    <property type="match status" value="1"/>
</dbReference>
<feature type="repeat" description="ANK" evidence="8">
    <location>
        <begin position="54"/>
        <end position="86"/>
    </location>
</feature>
<accession>A0ABY6K2J1</accession>
<evidence type="ECO:0000256" key="1">
    <source>
        <dbReference type="ARBA" id="ARBA00004175"/>
    </source>
</evidence>
<organism evidence="9 10">
    <name type="scientific">Cordylochernes scorpioides</name>
    <dbReference type="NCBI Taxonomy" id="51811"/>
    <lineage>
        <taxon>Eukaryota</taxon>
        <taxon>Metazoa</taxon>
        <taxon>Ecdysozoa</taxon>
        <taxon>Arthropoda</taxon>
        <taxon>Chelicerata</taxon>
        <taxon>Arachnida</taxon>
        <taxon>Pseudoscorpiones</taxon>
        <taxon>Cheliferoidea</taxon>
        <taxon>Chernetidae</taxon>
        <taxon>Cordylochernes</taxon>
    </lineage>
</organism>
<dbReference type="EMBL" id="CP092863">
    <property type="protein sequence ID" value="UYV61877.1"/>
    <property type="molecule type" value="Genomic_DNA"/>
</dbReference>
<keyword evidence="5" id="KW-0800">Toxin</keyword>
<keyword evidence="5" id="KW-0528">Neurotoxin</keyword>
<evidence type="ECO:0000256" key="8">
    <source>
        <dbReference type="PROSITE-ProRule" id="PRU00023"/>
    </source>
</evidence>
<evidence type="ECO:0000313" key="10">
    <source>
        <dbReference type="Proteomes" id="UP001235939"/>
    </source>
</evidence>
<protein>
    <submittedName>
        <fullName evidence="9">Add-1</fullName>
    </submittedName>
</protein>
<evidence type="ECO:0000256" key="3">
    <source>
        <dbReference type="ARBA" id="ARBA00022537"/>
    </source>
</evidence>
<keyword evidence="5" id="KW-0638">Presynaptic neurotoxin</keyword>
<evidence type="ECO:0000256" key="4">
    <source>
        <dbReference type="ARBA" id="ARBA00022737"/>
    </source>
</evidence>
<evidence type="ECO:0000256" key="7">
    <source>
        <dbReference type="ARBA" id="ARBA00023298"/>
    </source>
</evidence>
<keyword evidence="7" id="KW-1053">Target membrane</keyword>
<dbReference type="InterPro" id="IPR002110">
    <property type="entry name" value="Ankyrin_rpt"/>
</dbReference>
<keyword evidence="2" id="KW-0268">Exocytosis</keyword>
<evidence type="ECO:0000256" key="2">
    <source>
        <dbReference type="ARBA" id="ARBA00022483"/>
    </source>
</evidence>
<sequence length="186" mass="20172">MGGAKSTLLVMPAEVHQLHLAVMRNDVGTVQQLATSVDVDFPWHSPEPPPSLKDGSTPLGEAVSLNHRHVVEVLLKCGASVNKPDNFGCTPLHKAAYHGRHLLTELLISMGADVGWVDHNLNTPLHICVQTALVHNSLDTVRTLLWAGSAVNQINRFGKAPLHYAALWALPELCHLLIQVTNSLGF</sequence>
<gene>
    <name evidence="9" type="ORF">LAZ67_1006923</name>
</gene>